<reference evidence="10 11" key="1">
    <citation type="journal article" date="2011" name="Proc. Natl. Acad. Sci. U.S.A.">
        <title>Evolutionary erosion of yeast sex chromosomes by mating-type switching accidents.</title>
        <authorList>
            <person name="Gordon J.L."/>
            <person name="Armisen D."/>
            <person name="Proux-Wera E."/>
            <person name="Oheigeartaigh S.S."/>
            <person name="Byrne K.P."/>
            <person name="Wolfe K.H."/>
        </authorList>
    </citation>
    <scope>NUCLEOTIDE SEQUENCE [LARGE SCALE GENOMIC DNA]</scope>
    <source>
        <strain evidence="11">ATCC 22294 / BCRC 22015 / CBS 2517 / CECT 1963 / NBRC 1671 / NRRL Y-8276</strain>
    </source>
</reference>
<dbReference type="CDD" id="cd00056">
    <property type="entry name" value="ENDO3c"/>
    <property type="match status" value="1"/>
</dbReference>
<dbReference type="GO" id="GO:0140078">
    <property type="term" value="F:class I DNA-(apurinic or apyrimidinic site) endonuclease activity"/>
    <property type="evidence" value="ECO:0007669"/>
    <property type="project" value="UniProtKB-EC"/>
</dbReference>
<dbReference type="GO" id="GO:0090297">
    <property type="term" value="P:positive regulation of mitochondrial DNA replication"/>
    <property type="evidence" value="ECO:0007669"/>
    <property type="project" value="EnsemblFungi"/>
</dbReference>
<dbReference type="Proteomes" id="UP000005220">
    <property type="component" value="Chromosome 11"/>
</dbReference>
<feature type="domain" description="HhH-GPD" evidence="9">
    <location>
        <begin position="177"/>
        <end position="337"/>
    </location>
</feature>
<dbReference type="Gene3D" id="1.10.1670.10">
    <property type="entry name" value="Helix-hairpin-Helix base-excision DNA repair enzymes (C-terminal)"/>
    <property type="match status" value="1"/>
</dbReference>
<keyword evidence="6 8" id="KW-0326">Glycosidase</keyword>
<name>H2B1C4_KAZAF</name>
<proteinExistence type="inferred from homology"/>
<dbReference type="FunCoup" id="H2B1C4">
    <property type="interactions" value="457"/>
</dbReference>
<dbReference type="InterPro" id="IPR023170">
    <property type="entry name" value="HhH_base_excis_C"/>
</dbReference>
<dbReference type="OrthoDB" id="2099276at2759"/>
<dbReference type="EMBL" id="HE650831">
    <property type="protein sequence ID" value="CCF60424.1"/>
    <property type="molecule type" value="Genomic_DNA"/>
</dbReference>
<dbReference type="AlphaFoldDB" id="H2B1C4"/>
<dbReference type="GO" id="GO:0034599">
    <property type="term" value="P:cellular response to oxidative stress"/>
    <property type="evidence" value="ECO:0007669"/>
    <property type="project" value="EnsemblFungi"/>
</dbReference>
<dbReference type="GO" id="GO:0005634">
    <property type="term" value="C:nucleus"/>
    <property type="evidence" value="ECO:0007669"/>
    <property type="project" value="UniProtKB-SubCell"/>
</dbReference>
<dbReference type="HOGENOM" id="CLU_012862_4_3_1"/>
<dbReference type="PANTHER" id="PTHR43286">
    <property type="entry name" value="ENDONUCLEASE III-LIKE PROTEIN 1"/>
    <property type="match status" value="1"/>
</dbReference>
<organism evidence="10 11">
    <name type="scientific">Kazachstania africana (strain ATCC 22294 / BCRC 22015 / CBS 2517 / CECT 1963 / NBRC 1671 / NRRL Y-8276)</name>
    <name type="common">Yeast</name>
    <name type="synonym">Kluyveromyces africanus</name>
    <dbReference type="NCBI Taxonomy" id="1071382"/>
    <lineage>
        <taxon>Eukaryota</taxon>
        <taxon>Fungi</taxon>
        <taxon>Dikarya</taxon>
        <taxon>Ascomycota</taxon>
        <taxon>Saccharomycotina</taxon>
        <taxon>Saccharomycetes</taxon>
        <taxon>Saccharomycetales</taxon>
        <taxon>Saccharomycetaceae</taxon>
        <taxon>Kazachstania</taxon>
    </lineage>
</organism>
<comment type="catalytic activity">
    <reaction evidence="7 8">
        <text>2'-deoxyribonucleotide-(2'-deoxyribose 5'-phosphate)-2'-deoxyribonucleotide-DNA = a 3'-end 2'-deoxyribonucleotide-(2,3-dehydro-2,3-deoxyribose 5'-phosphate)-DNA + a 5'-end 5'-phospho-2'-deoxyribonucleoside-DNA + H(+)</text>
        <dbReference type="Rhea" id="RHEA:66592"/>
        <dbReference type="Rhea" id="RHEA-COMP:13180"/>
        <dbReference type="Rhea" id="RHEA-COMP:16897"/>
        <dbReference type="Rhea" id="RHEA-COMP:17067"/>
        <dbReference type="ChEBI" id="CHEBI:15378"/>
        <dbReference type="ChEBI" id="CHEBI:136412"/>
        <dbReference type="ChEBI" id="CHEBI:157695"/>
        <dbReference type="ChEBI" id="CHEBI:167181"/>
        <dbReference type="EC" id="4.2.99.18"/>
    </reaction>
</comment>
<evidence type="ECO:0000256" key="7">
    <source>
        <dbReference type="ARBA" id="ARBA00044632"/>
    </source>
</evidence>
<accession>H2B1C4</accession>
<gene>
    <name evidence="10" type="primary">KAFR0K00690</name>
    <name evidence="8" type="synonym">NTG1</name>
    <name evidence="10" type="ORF">KAFR_0K00690</name>
</gene>
<evidence type="ECO:0000313" key="10">
    <source>
        <dbReference type="EMBL" id="CCF60424.1"/>
    </source>
</evidence>
<keyword evidence="5 8" id="KW-0456">Lyase</keyword>
<dbReference type="InParanoid" id="H2B1C4"/>
<dbReference type="InterPro" id="IPR011257">
    <property type="entry name" value="DNA_glycosylase"/>
</dbReference>
<comment type="subcellular location">
    <subcellularLocation>
        <location evidence="8">Nucleus</location>
    </subcellularLocation>
    <subcellularLocation>
        <location evidence="8">Mitochondrion</location>
    </subcellularLocation>
</comment>
<dbReference type="Pfam" id="PF00730">
    <property type="entry name" value="HhH-GPD"/>
    <property type="match status" value="1"/>
</dbReference>
<feature type="active site" description="Nucleophile; for N-glycosylase activity" evidence="8">
    <location>
        <position position="276"/>
    </location>
</feature>
<keyword evidence="11" id="KW-1185">Reference proteome</keyword>
<evidence type="ECO:0000256" key="1">
    <source>
        <dbReference type="ARBA" id="ARBA00008343"/>
    </source>
</evidence>
<dbReference type="PROSITE" id="PS01155">
    <property type="entry name" value="ENDONUCLEASE_III_2"/>
    <property type="match status" value="1"/>
</dbReference>
<comment type="function">
    <text evidence="8">Bifunctional DNA N-glycosylase with associated apurinic/apyrimidinic (AP) lyase function that catalyzes the first step in base excision repair (BER), the primary repair pathway for the repair of oxidative DNA damage. The DNA N-glycosylase activity releases the damaged DNA base from DNA by cleaving the N-glycosidic bond, leaving an AP site. The AP lyase activity cleaves the phosphodiester bond 3' to the AP site by a beta-elimination. Primarily recognizes and repairs oxidative base damage of pyrimidines.</text>
</comment>
<keyword evidence="2 8" id="KW-0227">DNA damage</keyword>
<dbReference type="GeneID" id="13886613"/>
<keyword evidence="4 8" id="KW-0234">DNA repair</keyword>
<sequence length="437" mass="50690">MIDRQFFRILSSIHWFRPLHSNCYHMTRVLRKRKVVSSKIESATIDNDPVVRSKYFKKPKIEETDEVKVEITENPVDIEWVKSLNNKEYFEWWAESTGNVPNRWEIPLDESIFTDDQPKYFKEIYLKLRRLRSKVTPPVDLVGGSSIPLTVGMSCGIPKDQIEPINYRLQVLIGVMLSSQTKDEVTAKGMFNIMKYCIDELNISQGMTLQGLRKIDEAKLDELIKSVGFHTRKAKYIKQTCELLVSRFDSDIPTNITDMLSLPGVGPKMAYLTLQKAWGKLEGICVDVHVDRLCKLFKWVNPDKCKTPNHTRQELEKWLPRPLWKEINSLLVGFGQMIDRPKLKLIDPEAPTYERGTLEHELRELMDNMKNYKIWVNYLIRNAKATLDAREQETSIVTVKTENGGLVTIKNEFDLKTESLPKHVFKKDGHFAKIEGS</sequence>
<keyword evidence="8" id="KW-0496">Mitochondrion</keyword>
<dbReference type="InterPro" id="IPR003265">
    <property type="entry name" value="HhH-GPD_domain"/>
</dbReference>
<dbReference type="GO" id="GO:0006289">
    <property type="term" value="P:nucleotide-excision repair"/>
    <property type="evidence" value="ECO:0007669"/>
    <property type="project" value="TreeGrafter"/>
</dbReference>
<dbReference type="PANTHER" id="PTHR43286:SF1">
    <property type="entry name" value="ENDONUCLEASE III-LIKE PROTEIN 1"/>
    <property type="match status" value="1"/>
</dbReference>
<dbReference type="FunFam" id="1.10.340.30:FF:000001">
    <property type="entry name" value="Endonuclease III"/>
    <property type="match status" value="1"/>
</dbReference>
<evidence type="ECO:0000313" key="11">
    <source>
        <dbReference type="Proteomes" id="UP000005220"/>
    </source>
</evidence>
<evidence type="ECO:0000256" key="3">
    <source>
        <dbReference type="ARBA" id="ARBA00022801"/>
    </source>
</evidence>
<dbReference type="GO" id="GO:0008534">
    <property type="term" value="F:oxidized purine nucleobase lesion DNA N-glycosylase activity"/>
    <property type="evidence" value="ECO:0007669"/>
    <property type="project" value="EnsemblFungi"/>
</dbReference>
<dbReference type="eggNOG" id="KOG1921">
    <property type="taxonomic scope" value="Eukaryota"/>
</dbReference>
<dbReference type="RefSeq" id="XP_003959559.1">
    <property type="nucleotide sequence ID" value="XM_003959510.1"/>
</dbReference>
<comment type="caution">
    <text evidence="8">Lacks conserved residue(s) required for the propagation of feature annotation.</text>
</comment>
<keyword evidence="8" id="KW-0539">Nucleus</keyword>
<dbReference type="InterPro" id="IPR004036">
    <property type="entry name" value="Endonuclease-III-like_CS2"/>
</dbReference>
<protein>
    <recommendedName>
        <fullName evidence="8">Endonuclease III homolog</fullName>
        <ecNumber evidence="8">3.2.2.-</ecNumber>
        <ecNumber evidence="8">4.2.99.18</ecNumber>
    </recommendedName>
    <alternativeName>
        <fullName evidence="8">Bifunctional DNA N-glycosylase/DNA-(apurinic or apyrimidinic site) lyase</fullName>
        <shortName evidence="8">DNA glycosylase/AP lyase</shortName>
    </alternativeName>
</protein>
<dbReference type="Gene3D" id="1.10.340.30">
    <property type="entry name" value="Hypothetical protein, domain 2"/>
    <property type="match status" value="1"/>
</dbReference>
<dbReference type="STRING" id="1071382.H2B1C4"/>
<evidence type="ECO:0000256" key="2">
    <source>
        <dbReference type="ARBA" id="ARBA00022763"/>
    </source>
</evidence>
<dbReference type="HAMAP" id="MF_03183">
    <property type="entry name" value="Endonuclease_III_Nth"/>
    <property type="match status" value="1"/>
</dbReference>
<evidence type="ECO:0000256" key="6">
    <source>
        <dbReference type="ARBA" id="ARBA00023295"/>
    </source>
</evidence>
<evidence type="ECO:0000256" key="5">
    <source>
        <dbReference type="ARBA" id="ARBA00023239"/>
    </source>
</evidence>
<dbReference type="GO" id="GO:0000703">
    <property type="term" value="F:oxidized pyrimidine nucleobase lesion DNA N-glycosylase activity"/>
    <property type="evidence" value="ECO:0007669"/>
    <property type="project" value="UniProtKB-UniRule"/>
</dbReference>
<dbReference type="SUPFAM" id="SSF48150">
    <property type="entry name" value="DNA-glycosylase"/>
    <property type="match status" value="1"/>
</dbReference>
<dbReference type="KEGG" id="kaf:KAFR_0K00690"/>
<dbReference type="EC" id="4.2.99.18" evidence="8"/>
<evidence type="ECO:0000259" key="9">
    <source>
        <dbReference type="SMART" id="SM00478"/>
    </source>
</evidence>
<evidence type="ECO:0000256" key="4">
    <source>
        <dbReference type="ARBA" id="ARBA00023204"/>
    </source>
</evidence>
<dbReference type="GO" id="GO:0005739">
    <property type="term" value="C:mitochondrion"/>
    <property type="evidence" value="ECO:0007669"/>
    <property type="project" value="UniProtKB-SubCell"/>
</dbReference>
<comment type="similarity">
    <text evidence="1 8">Belongs to the Nth/MutY family.</text>
</comment>
<keyword evidence="3 8" id="KW-0378">Hydrolase</keyword>
<dbReference type="InterPro" id="IPR030841">
    <property type="entry name" value="NTH1"/>
</dbReference>
<dbReference type="GO" id="GO:0006285">
    <property type="term" value="P:base-excision repair, AP site formation"/>
    <property type="evidence" value="ECO:0007669"/>
    <property type="project" value="UniProtKB-UniRule"/>
</dbReference>
<dbReference type="SMART" id="SM00478">
    <property type="entry name" value="ENDO3c"/>
    <property type="match status" value="1"/>
</dbReference>
<evidence type="ECO:0000256" key="8">
    <source>
        <dbReference type="HAMAP-Rule" id="MF_03183"/>
    </source>
</evidence>
<dbReference type="GO" id="GO:0003677">
    <property type="term" value="F:DNA binding"/>
    <property type="evidence" value="ECO:0007669"/>
    <property type="project" value="UniProtKB-UniRule"/>
</dbReference>
<dbReference type="EC" id="3.2.2.-" evidence="8"/>